<comment type="caution">
    <text evidence="2">The sequence shown here is derived from an EMBL/GenBank/DDBJ whole genome shotgun (WGS) entry which is preliminary data.</text>
</comment>
<proteinExistence type="predicted"/>
<evidence type="ECO:0000313" key="3">
    <source>
        <dbReference type="Proteomes" id="UP000479710"/>
    </source>
</evidence>
<evidence type="ECO:0000313" key="2">
    <source>
        <dbReference type="EMBL" id="KAF0935924.1"/>
    </source>
</evidence>
<keyword evidence="3" id="KW-1185">Reference proteome</keyword>
<dbReference type="AlphaFoldDB" id="A0A6G1FGH2"/>
<dbReference type="EMBL" id="SPHZ02000001">
    <property type="protein sequence ID" value="KAF0935924.1"/>
    <property type="molecule type" value="Genomic_DNA"/>
</dbReference>
<protein>
    <submittedName>
        <fullName evidence="2">Uncharacterized protein</fullName>
    </submittedName>
</protein>
<organism evidence="2 3">
    <name type="scientific">Oryza meyeriana var. granulata</name>
    <dbReference type="NCBI Taxonomy" id="110450"/>
    <lineage>
        <taxon>Eukaryota</taxon>
        <taxon>Viridiplantae</taxon>
        <taxon>Streptophyta</taxon>
        <taxon>Embryophyta</taxon>
        <taxon>Tracheophyta</taxon>
        <taxon>Spermatophyta</taxon>
        <taxon>Magnoliopsida</taxon>
        <taxon>Liliopsida</taxon>
        <taxon>Poales</taxon>
        <taxon>Poaceae</taxon>
        <taxon>BOP clade</taxon>
        <taxon>Oryzoideae</taxon>
        <taxon>Oryzeae</taxon>
        <taxon>Oryzinae</taxon>
        <taxon>Oryza</taxon>
        <taxon>Oryza meyeriana</taxon>
    </lineage>
</organism>
<name>A0A6G1FGH2_9ORYZ</name>
<dbReference type="Proteomes" id="UP000479710">
    <property type="component" value="Unassembled WGS sequence"/>
</dbReference>
<reference evidence="2 3" key="1">
    <citation type="submission" date="2019-11" db="EMBL/GenBank/DDBJ databases">
        <title>Whole genome sequence of Oryza granulata.</title>
        <authorList>
            <person name="Li W."/>
        </authorList>
    </citation>
    <scope>NUCLEOTIDE SEQUENCE [LARGE SCALE GENOMIC DNA]</scope>
    <source>
        <strain evidence="3">cv. Menghai</strain>
        <tissue evidence="2">Leaf</tissue>
    </source>
</reference>
<gene>
    <name evidence="2" type="ORF">E2562_036669</name>
</gene>
<evidence type="ECO:0000256" key="1">
    <source>
        <dbReference type="SAM" id="MobiDB-lite"/>
    </source>
</evidence>
<feature type="region of interest" description="Disordered" evidence="1">
    <location>
        <begin position="15"/>
        <end position="48"/>
    </location>
</feature>
<sequence>MISLSDFDDVLRLTPCSTEPAATPHTSHPQMGRQEISHSSPRHVYGGGGELKSITRRITIPWAWGLRCGTPGAGQWARWGPRVLGLETVVPRVSIGAV</sequence>
<accession>A0A6G1FGH2</accession>